<evidence type="ECO:0000256" key="8">
    <source>
        <dbReference type="ARBA" id="ARBA00023034"/>
    </source>
</evidence>
<keyword evidence="4" id="KW-0808">Transferase</keyword>
<dbReference type="Pfam" id="PF01762">
    <property type="entry name" value="Galactosyl_T"/>
    <property type="match status" value="1"/>
</dbReference>
<dbReference type="EC" id="2.4.1.-" evidence="11"/>
<dbReference type="PANTHER" id="PTHR11214">
    <property type="entry name" value="BETA-1,3-N-ACETYLGLUCOSAMINYLTRANSFERASE"/>
    <property type="match status" value="1"/>
</dbReference>
<evidence type="ECO:0000256" key="10">
    <source>
        <dbReference type="ARBA" id="ARBA00023180"/>
    </source>
</evidence>
<dbReference type="GO" id="GO:0006493">
    <property type="term" value="P:protein O-linked glycosylation"/>
    <property type="evidence" value="ECO:0007669"/>
    <property type="project" value="TreeGrafter"/>
</dbReference>
<reference evidence="13" key="1">
    <citation type="submission" date="2025-08" db="UniProtKB">
        <authorList>
            <consortium name="RefSeq"/>
        </authorList>
    </citation>
    <scope>IDENTIFICATION</scope>
</reference>
<dbReference type="AlphaFoldDB" id="A0A6P5WFH3"/>
<keyword evidence="6 11" id="KW-0735">Signal-anchor</keyword>
<evidence type="ECO:0000256" key="1">
    <source>
        <dbReference type="ARBA" id="ARBA00004323"/>
    </source>
</evidence>
<accession>A0A6P5WFH3</accession>
<keyword evidence="7 11" id="KW-1133">Transmembrane helix</keyword>
<evidence type="ECO:0000256" key="5">
    <source>
        <dbReference type="ARBA" id="ARBA00022692"/>
    </source>
</evidence>
<keyword evidence="3 11" id="KW-0328">Glycosyltransferase</keyword>
<evidence type="ECO:0000256" key="3">
    <source>
        <dbReference type="ARBA" id="ARBA00022676"/>
    </source>
</evidence>
<dbReference type="GO" id="GO:0016758">
    <property type="term" value="F:hexosyltransferase activity"/>
    <property type="evidence" value="ECO:0007669"/>
    <property type="project" value="InterPro"/>
</dbReference>
<evidence type="ECO:0000256" key="2">
    <source>
        <dbReference type="ARBA" id="ARBA00008661"/>
    </source>
</evidence>
<dbReference type="GO" id="GO:0000139">
    <property type="term" value="C:Golgi membrane"/>
    <property type="evidence" value="ECO:0007669"/>
    <property type="project" value="UniProtKB-SubCell"/>
</dbReference>
<gene>
    <name evidence="13" type="primary">LOC34622073</name>
</gene>
<feature type="transmembrane region" description="Helical" evidence="11">
    <location>
        <begin position="88"/>
        <end position="112"/>
    </location>
</feature>
<dbReference type="FunFam" id="3.90.550.50:FF:000001">
    <property type="entry name" value="Hexosyltransferase"/>
    <property type="match status" value="1"/>
</dbReference>
<keyword evidence="10" id="KW-0325">Glycoprotein</keyword>
<sequence>MQQDELQGLPPFGSEKTYNASVGFDKETDTGSSSQSEVCIGVTGSTQQCTTMQKPINFSALLTSFICGPYLDATPSPQLRINRTWRSILRNCFFSLVFTCTLIVLVLVLQAYKWDWHGEAQAPLLSLPVQTSWRLLVRPTVTCAREPPFAALVILSSARDFSRRKLVRETWGGESQVHSRHVRLFFILGAAHSRKAQAAVEAEARQYGDILQHSAPDKYNNLAAKTATAIQWLATSCPQAKFMIKSDLDTLVNLDLMIAYLKQMEGKGDLALGVRIGGMPLVEHRSSRNYQDPLVYPRSTFPPYLSGACYVLSGSLVQKLQNVLREVPVVRNEDTFIGMCLEKLGIQPSNIGSQAPIEPWFDASRGPCAAFRLAAVHPLRPDLMHAMWTWWKKEGAKFCR</sequence>
<dbReference type="PANTHER" id="PTHR11214:SF314">
    <property type="entry name" value="HEXOSYLTRANSFERASE"/>
    <property type="match status" value="1"/>
</dbReference>
<evidence type="ECO:0000256" key="9">
    <source>
        <dbReference type="ARBA" id="ARBA00023136"/>
    </source>
</evidence>
<evidence type="ECO:0000256" key="7">
    <source>
        <dbReference type="ARBA" id="ARBA00022989"/>
    </source>
</evidence>
<dbReference type="InterPro" id="IPR002659">
    <property type="entry name" value="Glyco_trans_31"/>
</dbReference>
<keyword evidence="5 11" id="KW-0812">Transmembrane</keyword>
<comment type="similarity">
    <text evidence="2 11">Belongs to the glycosyltransferase 31 family.</text>
</comment>
<dbReference type="RefSeq" id="XP_022589932.2">
    <property type="nucleotide sequence ID" value="XM_022735253.2"/>
</dbReference>
<evidence type="ECO:0000313" key="12">
    <source>
        <dbReference type="Proteomes" id="UP000515125"/>
    </source>
</evidence>
<proteinExistence type="inferred from homology"/>
<evidence type="ECO:0000313" key="13">
    <source>
        <dbReference type="RefSeq" id="XP_022589932.2"/>
    </source>
</evidence>
<dbReference type="Gene3D" id="3.90.550.50">
    <property type="match status" value="1"/>
</dbReference>
<keyword evidence="9 11" id="KW-0472">Membrane</keyword>
<keyword evidence="8 11" id="KW-0333">Golgi apparatus</keyword>
<keyword evidence="12" id="KW-1185">Reference proteome</keyword>
<evidence type="ECO:0000256" key="11">
    <source>
        <dbReference type="RuleBase" id="RU363063"/>
    </source>
</evidence>
<evidence type="ECO:0000256" key="6">
    <source>
        <dbReference type="ARBA" id="ARBA00022968"/>
    </source>
</evidence>
<protein>
    <recommendedName>
        <fullName evidence="11">Hexosyltransferase</fullName>
        <ecNumber evidence="11">2.4.1.-</ecNumber>
    </recommendedName>
</protein>
<evidence type="ECO:0000256" key="4">
    <source>
        <dbReference type="ARBA" id="ARBA00022679"/>
    </source>
</evidence>
<dbReference type="GeneID" id="34622073"/>
<name>A0A6P5WFH3_9EIME</name>
<organism evidence="12 13">
    <name type="scientific">Cyclospora cayetanensis</name>
    <dbReference type="NCBI Taxonomy" id="88456"/>
    <lineage>
        <taxon>Eukaryota</taxon>
        <taxon>Sar</taxon>
        <taxon>Alveolata</taxon>
        <taxon>Apicomplexa</taxon>
        <taxon>Conoidasida</taxon>
        <taxon>Coccidia</taxon>
        <taxon>Eucoccidiorida</taxon>
        <taxon>Eimeriorina</taxon>
        <taxon>Eimeriidae</taxon>
        <taxon>Cyclospora</taxon>
    </lineage>
</organism>
<dbReference type="Proteomes" id="UP000515125">
    <property type="component" value="Unplaced"/>
</dbReference>
<dbReference type="OrthoDB" id="5957813at2759"/>
<comment type="subcellular location">
    <subcellularLocation>
        <location evidence="1 11">Golgi apparatus membrane</location>
        <topology evidence="1 11">Single-pass type II membrane protein</topology>
    </subcellularLocation>
</comment>